<evidence type="ECO:0000256" key="1">
    <source>
        <dbReference type="ARBA" id="ARBA00004924"/>
    </source>
</evidence>
<dbReference type="NCBIfam" id="TIGR04316">
    <property type="entry name" value="dhbA_paeA"/>
    <property type="match status" value="1"/>
</dbReference>
<dbReference type="PANTHER" id="PTHR24321:SF13">
    <property type="entry name" value="2,3-DIHYDRO-2,3-DIHYDROXYBENZOATE DEHYDROGENASE"/>
    <property type="match status" value="1"/>
</dbReference>
<evidence type="ECO:0000313" key="10">
    <source>
        <dbReference type="EMBL" id="AEW72610.1"/>
    </source>
</evidence>
<dbReference type="InterPro" id="IPR036291">
    <property type="entry name" value="NAD(P)-bd_dom_sf"/>
</dbReference>
<evidence type="ECO:0000256" key="8">
    <source>
        <dbReference type="NCBIfam" id="TIGR04316"/>
    </source>
</evidence>
<evidence type="ECO:0000256" key="7">
    <source>
        <dbReference type="ARBA" id="ARBA00067530"/>
    </source>
</evidence>
<dbReference type="PANTHER" id="PTHR24321">
    <property type="entry name" value="DEHYDROGENASES, SHORT CHAIN"/>
    <property type="match status" value="1"/>
</dbReference>
<dbReference type="Gene3D" id="3.40.50.720">
    <property type="entry name" value="NAD(P)-binding Rossmann-like Domain"/>
    <property type="match status" value="1"/>
</dbReference>
<dbReference type="GO" id="GO:0008667">
    <property type="term" value="F:2,3-dihydro-2,3-dihydroxybenzoate dehydrogenase activity"/>
    <property type="evidence" value="ECO:0007669"/>
    <property type="project" value="UniProtKB-UniRule"/>
</dbReference>
<evidence type="ECO:0000313" key="11">
    <source>
        <dbReference type="Proteomes" id="UP000007838"/>
    </source>
</evidence>
<dbReference type="SMART" id="SM00822">
    <property type="entry name" value="PKS_KR"/>
    <property type="match status" value="1"/>
</dbReference>
<evidence type="ECO:0000256" key="4">
    <source>
        <dbReference type="ARBA" id="ARBA00023027"/>
    </source>
</evidence>
<protein>
    <recommendedName>
        <fullName evidence="7 8">2,3-dihydro-2,3-dihydroxybenzoate dehydrogenase</fullName>
        <ecNumber evidence="6 8">1.3.1.28</ecNumber>
    </recommendedName>
</protein>
<comment type="similarity">
    <text evidence="2">Belongs to the short-chain dehydrogenases/reductases (SDR) family.</text>
</comment>
<dbReference type="PRINTS" id="PR00080">
    <property type="entry name" value="SDRFAMILY"/>
</dbReference>
<dbReference type="Pfam" id="PF13561">
    <property type="entry name" value="adh_short_C2"/>
    <property type="match status" value="1"/>
</dbReference>
<evidence type="ECO:0000256" key="3">
    <source>
        <dbReference type="ARBA" id="ARBA00023002"/>
    </source>
</evidence>
<name>G8LDM3_9ENTR</name>
<comment type="pathway">
    <text evidence="1">Siderophore biosynthesis.</text>
</comment>
<dbReference type="EC" id="1.3.1.28" evidence="6 8"/>
<dbReference type="NCBIfam" id="NF006074">
    <property type="entry name" value="PRK08220.1"/>
    <property type="match status" value="1"/>
</dbReference>
<dbReference type="PROSITE" id="PS00061">
    <property type="entry name" value="ADH_SHORT"/>
    <property type="match status" value="1"/>
</dbReference>
<reference evidence="10 11" key="1">
    <citation type="journal article" date="2011" name="Stand. Genomic Sci.">
        <title>Complete genome of the onion pathogen Enterobacter cloacae EcWSU1.</title>
        <authorList>
            <person name="Humann J.L."/>
            <person name="Wildung M."/>
            <person name="Cheng C.H."/>
            <person name="Lee T."/>
            <person name="Stewart J.E."/>
            <person name="Drew J.C."/>
            <person name="Triplett E.W."/>
            <person name="Main D."/>
            <person name="Schroeder B.K."/>
        </authorList>
    </citation>
    <scope>NUCLEOTIDE SEQUENCE [LARGE SCALE GENOMIC DNA]</scope>
    <source>
        <strain evidence="10 11">EcWSU1</strain>
    </source>
</reference>
<dbReference type="InterPro" id="IPR057326">
    <property type="entry name" value="KR_dom"/>
</dbReference>
<accession>G8LDM3</accession>
<evidence type="ECO:0000256" key="5">
    <source>
        <dbReference type="ARBA" id="ARBA00052874"/>
    </source>
</evidence>
<dbReference type="InterPro" id="IPR003560">
    <property type="entry name" value="DHB_DH"/>
</dbReference>
<dbReference type="HOGENOM" id="CLU_010194_1_0_6"/>
<comment type="catalytic activity">
    <reaction evidence="5">
        <text>(2S,3S)-2,3-dihydroxy-2,3-dihydrobenzoate + NAD(+) = 2,3-dihydroxybenzoate + NADH + H(+)</text>
        <dbReference type="Rhea" id="RHEA:23824"/>
        <dbReference type="ChEBI" id="CHEBI:15378"/>
        <dbReference type="ChEBI" id="CHEBI:36654"/>
        <dbReference type="ChEBI" id="CHEBI:57540"/>
        <dbReference type="ChEBI" id="CHEBI:57945"/>
        <dbReference type="ChEBI" id="CHEBI:58764"/>
        <dbReference type="EC" id="1.3.1.28"/>
    </reaction>
</comment>
<evidence type="ECO:0000256" key="6">
    <source>
        <dbReference type="ARBA" id="ARBA00066334"/>
    </source>
</evidence>
<dbReference type="EMBL" id="CP002886">
    <property type="protein sequence ID" value="AEW72610.1"/>
    <property type="molecule type" value="Genomic_DNA"/>
</dbReference>
<dbReference type="GO" id="GO:0019290">
    <property type="term" value="P:siderophore biosynthetic process"/>
    <property type="evidence" value="ECO:0007669"/>
    <property type="project" value="InterPro"/>
</dbReference>
<dbReference type="CDD" id="cd05331">
    <property type="entry name" value="DH-DHB-DH_SDR_c"/>
    <property type="match status" value="1"/>
</dbReference>
<feature type="domain" description="Ketoreductase" evidence="9">
    <location>
        <begin position="19"/>
        <end position="190"/>
    </location>
</feature>
<proteinExistence type="inferred from homology"/>
<gene>
    <name evidence="10" type="primary">entA</name>
    <name evidence="10" type="ORF">EcWSU1_01171</name>
</gene>
<evidence type="ECO:0000256" key="2">
    <source>
        <dbReference type="ARBA" id="ARBA00006484"/>
    </source>
</evidence>
<dbReference type="eggNOG" id="COG1028">
    <property type="taxonomic scope" value="Bacteria"/>
</dbReference>
<dbReference type="AlphaFoldDB" id="G8LDM3"/>
<keyword evidence="4" id="KW-0520">NAD</keyword>
<keyword evidence="3" id="KW-0560">Oxidoreductase</keyword>
<dbReference type="Proteomes" id="UP000007838">
    <property type="component" value="Chromosome"/>
</dbReference>
<organism evidence="10 11">
    <name type="scientific">Enterobacter ludwigii</name>
    <dbReference type="NCBI Taxonomy" id="299767"/>
    <lineage>
        <taxon>Bacteria</taxon>
        <taxon>Pseudomonadati</taxon>
        <taxon>Pseudomonadota</taxon>
        <taxon>Gammaproteobacteria</taxon>
        <taxon>Enterobacterales</taxon>
        <taxon>Enterobacteriaceae</taxon>
        <taxon>Enterobacter</taxon>
        <taxon>Enterobacter cloacae complex</taxon>
    </lineage>
</organism>
<sequence>MGAALPRGEVMAGFDFTGKTVWVTGAGKGIGYATARAFVEAGAQVTGFDLAFPQEAYPFATETLDIADAAQVREVCGRALARLERLDVLVNAAGILRMGATDQIAQEDWQQTFAVNVGGAFNLFQQTMGQFRRQQSGAIVTVASDAAHTPRIGMSAYGASKAALKSLALTVGLELAGSGVRCNLVSPGSTDTDMQRTLWKSDDAEQQRIRGFGEQFKLGIPLGKIARPQEIASTVLFLASDAASHITLQDIVVDGGSTLGA</sequence>
<dbReference type="InterPro" id="IPR020904">
    <property type="entry name" value="Sc_DH/Rdtase_CS"/>
</dbReference>
<dbReference type="FunFam" id="3.40.50.720:FF:000160">
    <property type="entry name" value="2,3-dihydro-2,3-dihydroxybenzoate dehydrogenase"/>
    <property type="match status" value="1"/>
</dbReference>
<evidence type="ECO:0000259" key="9">
    <source>
        <dbReference type="SMART" id="SM00822"/>
    </source>
</evidence>
<dbReference type="KEGG" id="eec:EcWSU1_01171"/>
<dbReference type="InterPro" id="IPR002347">
    <property type="entry name" value="SDR_fam"/>
</dbReference>
<dbReference type="PRINTS" id="PR01397">
    <property type="entry name" value="DHBDHDRGNASE"/>
</dbReference>
<dbReference type="SUPFAM" id="SSF51735">
    <property type="entry name" value="NAD(P)-binding Rossmann-fold domains"/>
    <property type="match status" value="1"/>
</dbReference>